<proteinExistence type="predicted"/>
<dbReference type="EMBL" id="PVTY01000009">
    <property type="protein sequence ID" value="PRZ15242.1"/>
    <property type="molecule type" value="Genomic_DNA"/>
</dbReference>
<reference evidence="3 4" key="1">
    <citation type="submission" date="2018-03" db="EMBL/GenBank/DDBJ databases">
        <title>Comparative analysis of microorganisms from saline springs in Andes Mountain Range, Colombia.</title>
        <authorList>
            <person name="Rubin E."/>
        </authorList>
    </citation>
    <scope>NUCLEOTIDE SEQUENCE [LARGE SCALE GENOMIC DNA]</scope>
    <source>
        <strain evidence="3 4">CG 35</strain>
    </source>
</reference>
<evidence type="ECO:0000313" key="4">
    <source>
        <dbReference type="Proteomes" id="UP000238217"/>
    </source>
</evidence>
<gene>
    <name evidence="3" type="ORF">BCL67_109163</name>
</gene>
<keyword evidence="2" id="KW-1133">Transmembrane helix</keyword>
<keyword evidence="2" id="KW-0472">Membrane</keyword>
<sequence>MKGRAAVANADPSPAENENPARSFPISLAIGSVLLTGLIYGFLIWSNCESDGIAAFFGDVRSFHTAQGC</sequence>
<keyword evidence="4" id="KW-1185">Reference proteome</keyword>
<feature type="region of interest" description="Disordered" evidence="1">
    <location>
        <begin position="1"/>
        <end position="20"/>
    </location>
</feature>
<feature type="transmembrane region" description="Helical" evidence="2">
    <location>
        <begin position="24"/>
        <end position="45"/>
    </location>
</feature>
<accession>A0A2T0YJ58</accession>
<protein>
    <submittedName>
        <fullName evidence="3">Uncharacterized protein</fullName>
    </submittedName>
</protein>
<comment type="caution">
    <text evidence="3">The sequence shown here is derived from an EMBL/GenBank/DDBJ whole genome shotgun (WGS) entry which is preliminary data.</text>
</comment>
<dbReference type="AlphaFoldDB" id="A0A2T0YJ58"/>
<name>A0A2T0YJ58_9MICC</name>
<keyword evidence="2" id="KW-0812">Transmembrane</keyword>
<dbReference type="Proteomes" id="UP000238217">
    <property type="component" value="Unassembled WGS sequence"/>
</dbReference>
<organism evidence="3 4">
    <name type="scientific">Nesterenkonia sandarakina</name>
    <dbReference type="NCBI Taxonomy" id="272918"/>
    <lineage>
        <taxon>Bacteria</taxon>
        <taxon>Bacillati</taxon>
        <taxon>Actinomycetota</taxon>
        <taxon>Actinomycetes</taxon>
        <taxon>Micrococcales</taxon>
        <taxon>Micrococcaceae</taxon>
        <taxon>Nesterenkonia</taxon>
    </lineage>
</organism>
<evidence type="ECO:0000256" key="2">
    <source>
        <dbReference type="SAM" id="Phobius"/>
    </source>
</evidence>
<evidence type="ECO:0000313" key="3">
    <source>
        <dbReference type="EMBL" id="PRZ15242.1"/>
    </source>
</evidence>
<evidence type="ECO:0000256" key="1">
    <source>
        <dbReference type="SAM" id="MobiDB-lite"/>
    </source>
</evidence>